<feature type="compositionally biased region" description="Polar residues" evidence="1">
    <location>
        <begin position="1"/>
        <end position="22"/>
    </location>
</feature>
<gene>
    <name evidence="2" type="ORF">RFI_25328</name>
</gene>
<dbReference type="AlphaFoldDB" id="X6MDE6"/>
<reference evidence="2 3" key="1">
    <citation type="journal article" date="2013" name="Curr. Biol.">
        <title>The Genome of the Foraminiferan Reticulomyxa filosa.</title>
        <authorList>
            <person name="Glockner G."/>
            <person name="Hulsmann N."/>
            <person name="Schleicher M."/>
            <person name="Noegel A.A."/>
            <person name="Eichinger L."/>
            <person name="Gallinger C."/>
            <person name="Pawlowski J."/>
            <person name="Sierra R."/>
            <person name="Euteneuer U."/>
            <person name="Pillet L."/>
            <person name="Moustafa A."/>
            <person name="Platzer M."/>
            <person name="Groth M."/>
            <person name="Szafranski K."/>
            <person name="Schliwa M."/>
        </authorList>
    </citation>
    <scope>NUCLEOTIDE SEQUENCE [LARGE SCALE GENOMIC DNA]</scope>
</reference>
<protein>
    <submittedName>
        <fullName evidence="2">Uncharacterized protein</fullName>
    </submittedName>
</protein>
<sequence>MGSFCTTTNNQVQEGPSSNVRRVQSEVKNTDKQLKRQSSSSRGTAVESGKEVESWDNIGTSSTEKVLASGQAAEVVGTKASTVPLIRDALPPHTPTPTLTQVGTMLDQDASIDSSFIVCVYTSNLSLSLFPNKQKKKKKKRFEDDIEVSQRRDSNEKIDIATNNEEEEEEEEKLNETQVENENKNRSEDLVVDANEIDQKQKTIDTSELPQIQKALEDNTVIRAEATDNGLAVAVAALPQTLEVTPIEHVSPLLQVDAEYVATIQQKYQAKLTATFAHQPELVLRFVLGYAHEKPKKRMSVTCEALEKYMDTYEKLKLADIVASEMSEDEKKVHECWTAYIYGIDRMGHPIMYDQLGSLDLTSLQTIYTNNPAAIKLAKYRIMTKF</sequence>
<feature type="region of interest" description="Disordered" evidence="1">
    <location>
        <begin position="134"/>
        <end position="189"/>
    </location>
</feature>
<feature type="compositionally biased region" description="Acidic residues" evidence="1">
    <location>
        <begin position="164"/>
        <end position="173"/>
    </location>
</feature>
<proteinExistence type="predicted"/>
<feature type="non-terminal residue" evidence="2">
    <location>
        <position position="386"/>
    </location>
</feature>
<evidence type="ECO:0000256" key="1">
    <source>
        <dbReference type="SAM" id="MobiDB-lite"/>
    </source>
</evidence>
<dbReference type="Gene3D" id="3.40.525.10">
    <property type="entry name" value="CRAL-TRIO lipid binding domain"/>
    <property type="match status" value="1"/>
</dbReference>
<evidence type="ECO:0000313" key="2">
    <source>
        <dbReference type="EMBL" id="ETO12048.1"/>
    </source>
</evidence>
<comment type="caution">
    <text evidence="2">The sequence shown here is derived from an EMBL/GenBank/DDBJ whole genome shotgun (WGS) entry which is preliminary data.</text>
</comment>
<dbReference type="OrthoDB" id="1434354at2759"/>
<dbReference type="EMBL" id="ASPP01021785">
    <property type="protein sequence ID" value="ETO12048.1"/>
    <property type="molecule type" value="Genomic_DNA"/>
</dbReference>
<name>X6MDE6_RETFI</name>
<dbReference type="InterPro" id="IPR036865">
    <property type="entry name" value="CRAL-TRIO_dom_sf"/>
</dbReference>
<organism evidence="2 3">
    <name type="scientific">Reticulomyxa filosa</name>
    <dbReference type="NCBI Taxonomy" id="46433"/>
    <lineage>
        <taxon>Eukaryota</taxon>
        <taxon>Sar</taxon>
        <taxon>Rhizaria</taxon>
        <taxon>Retaria</taxon>
        <taxon>Foraminifera</taxon>
        <taxon>Monothalamids</taxon>
        <taxon>Reticulomyxidae</taxon>
        <taxon>Reticulomyxa</taxon>
    </lineage>
</organism>
<dbReference type="Proteomes" id="UP000023152">
    <property type="component" value="Unassembled WGS sequence"/>
</dbReference>
<accession>X6MDE6</accession>
<keyword evidence="3" id="KW-1185">Reference proteome</keyword>
<feature type="compositionally biased region" description="Basic and acidic residues" evidence="1">
    <location>
        <begin position="148"/>
        <end position="159"/>
    </location>
</feature>
<feature type="compositionally biased region" description="Basic and acidic residues" evidence="1">
    <location>
        <begin position="23"/>
        <end position="34"/>
    </location>
</feature>
<evidence type="ECO:0000313" key="3">
    <source>
        <dbReference type="Proteomes" id="UP000023152"/>
    </source>
</evidence>
<feature type="region of interest" description="Disordered" evidence="1">
    <location>
        <begin position="1"/>
        <end position="57"/>
    </location>
</feature>